<evidence type="ECO:0000313" key="1">
    <source>
        <dbReference type="EMBL" id="TGL57725.1"/>
    </source>
</evidence>
<dbReference type="EMBL" id="RQGH01000039">
    <property type="protein sequence ID" value="TGL57725.1"/>
    <property type="molecule type" value="Genomic_DNA"/>
</dbReference>
<dbReference type="RefSeq" id="WP_135645185.1">
    <property type="nucleotide sequence ID" value="NZ_RQGH01000039.1"/>
</dbReference>
<accession>A0A4Z1A2A1</accession>
<sequence>MSLFFYKKQFLQLQAPEGEPTGNYQISWLGPKWFQWLAKTGLQFLHFRHWWGKSFQGKMVAINLFQNPKDLSFYEKYNMHLSFETSSLDGKPSLFLRYTKEAPFPWPYFVDEFRVLGDGELLGLSYPKFAPFLGLPFLIRKQESK</sequence>
<dbReference type="AlphaFoldDB" id="A0A4Z1A2A1"/>
<proteinExistence type="predicted"/>
<dbReference type="OrthoDB" id="337908at2"/>
<protein>
    <submittedName>
        <fullName evidence="1">Uncharacterized protein</fullName>
    </submittedName>
</protein>
<organism evidence="1 2">
    <name type="scientific">Leptospira jelokensis</name>
    <dbReference type="NCBI Taxonomy" id="2484931"/>
    <lineage>
        <taxon>Bacteria</taxon>
        <taxon>Pseudomonadati</taxon>
        <taxon>Spirochaetota</taxon>
        <taxon>Spirochaetia</taxon>
        <taxon>Leptospirales</taxon>
        <taxon>Leptospiraceae</taxon>
        <taxon>Leptospira</taxon>
    </lineage>
</organism>
<name>A0A4Z1A2A1_9LEPT</name>
<evidence type="ECO:0000313" key="2">
    <source>
        <dbReference type="Proteomes" id="UP000297567"/>
    </source>
</evidence>
<reference evidence="1" key="1">
    <citation type="journal article" date="2019" name="PLoS Negl. Trop. Dis.">
        <title>Revisiting the worldwide diversity of Leptospira species in the environment.</title>
        <authorList>
            <person name="Vincent A.T."/>
            <person name="Schiettekatte O."/>
            <person name="Bourhy P."/>
            <person name="Veyrier F.J."/>
            <person name="Picardeau M."/>
        </authorList>
    </citation>
    <scope>NUCLEOTIDE SEQUENCE [LARGE SCALE GENOMIC DNA]</scope>
    <source>
        <strain evidence="1">201702451</strain>
    </source>
</reference>
<dbReference type="Proteomes" id="UP000297567">
    <property type="component" value="Unassembled WGS sequence"/>
</dbReference>
<comment type="caution">
    <text evidence="1">The sequence shown here is derived from an EMBL/GenBank/DDBJ whole genome shotgun (WGS) entry which is preliminary data.</text>
</comment>
<gene>
    <name evidence="1" type="ORF">EHQ62_17360</name>
</gene>
<keyword evidence="2" id="KW-1185">Reference proteome</keyword>